<sequence>MANERTDDPMLDSFQQWQLGLALLFVLSLAGTVGAMTLQMLEVPYGGGIGTVGGALLAFLAISYWYYGR</sequence>
<name>A0A8T8E4R2_9EURY</name>
<feature type="domain" description="DUF8144" evidence="2">
    <location>
        <begin position="6"/>
        <end position="69"/>
    </location>
</feature>
<accession>A0A8T8E4R2</accession>
<gene>
    <name evidence="3" type="ORF">JMJ58_06200</name>
</gene>
<feature type="transmembrane region" description="Helical" evidence="1">
    <location>
        <begin position="47"/>
        <end position="67"/>
    </location>
</feature>
<keyword evidence="1" id="KW-0472">Membrane</keyword>
<keyword evidence="1" id="KW-0812">Transmembrane</keyword>
<dbReference type="KEGG" id="hsal:JMJ58_06200"/>
<keyword evidence="4" id="KW-1185">Reference proteome</keyword>
<organism evidence="3 4">
    <name type="scientific">Haloterrigena salifodinae</name>
    <dbReference type="NCBI Taxonomy" id="2675099"/>
    <lineage>
        <taxon>Archaea</taxon>
        <taxon>Methanobacteriati</taxon>
        <taxon>Methanobacteriota</taxon>
        <taxon>Stenosarchaea group</taxon>
        <taxon>Halobacteria</taxon>
        <taxon>Halobacteriales</taxon>
        <taxon>Natrialbaceae</taxon>
        <taxon>Haloterrigena</taxon>
    </lineage>
</organism>
<proteinExistence type="predicted"/>
<evidence type="ECO:0000256" key="1">
    <source>
        <dbReference type="SAM" id="Phobius"/>
    </source>
</evidence>
<keyword evidence="1" id="KW-1133">Transmembrane helix</keyword>
<dbReference type="GeneID" id="62874698"/>
<evidence type="ECO:0000259" key="2">
    <source>
        <dbReference type="Pfam" id="PF26469"/>
    </source>
</evidence>
<dbReference type="Proteomes" id="UP000637819">
    <property type="component" value="Chromosome"/>
</dbReference>
<dbReference type="AlphaFoldDB" id="A0A8T8E4R2"/>
<dbReference type="InterPro" id="IPR058457">
    <property type="entry name" value="DUF8144"/>
</dbReference>
<dbReference type="Pfam" id="PF26469">
    <property type="entry name" value="DUF8144"/>
    <property type="match status" value="1"/>
</dbReference>
<feature type="transmembrane region" description="Helical" evidence="1">
    <location>
        <begin position="21"/>
        <end position="41"/>
    </location>
</feature>
<dbReference type="EMBL" id="CP069188">
    <property type="protein sequence ID" value="QRV16476.1"/>
    <property type="molecule type" value="Genomic_DNA"/>
</dbReference>
<evidence type="ECO:0000313" key="3">
    <source>
        <dbReference type="EMBL" id="QRV16476.1"/>
    </source>
</evidence>
<evidence type="ECO:0000313" key="4">
    <source>
        <dbReference type="Proteomes" id="UP000637819"/>
    </source>
</evidence>
<reference evidence="3 4" key="1">
    <citation type="submission" date="2021-01" db="EMBL/GenBank/DDBJ databases">
        <title>Genome Sequence and Methylation Pattern of Haloterrigena salifodinae BOL5-1, An Extremely Halophilic Archaeon from a Bolivian Salt Mine.</title>
        <authorList>
            <person name="DasSarma P."/>
            <person name="Anton B.P."/>
            <person name="DasSarma S.L."/>
            <person name="von Ehrenheim H.A.L."/>
            <person name="Martinez F.L."/>
            <person name="Guzman D."/>
            <person name="Roberts R.J."/>
            <person name="DasSarma S."/>
        </authorList>
    </citation>
    <scope>NUCLEOTIDE SEQUENCE [LARGE SCALE GENOMIC DNA]</scope>
    <source>
        <strain evidence="3 4">BOL5-1</strain>
    </source>
</reference>
<dbReference type="RefSeq" id="WP_204748742.1">
    <property type="nucleotide sequence ID" value="NZ_CP069188.1"/>
</dbReference>
<protein>
    <recommendedName>
        <fullName evidence="2">DUF8144 domain-containing protein</fullName>
    </recommendedName>
</protein>